<dbReference type="PROSITE" id="PS51725">
    <property type="entry name" value="ABM"/>
    <property type="match status" value="1"/>
</dbReference>
<comment type="caution">
    <text evidence="2">The sequence shown here is derived from an EMBL/GenBank/DDBJ whole genome shotgun (WGS) entry which is preliminary data.</text>
</comment>
<feature type="domain" description="ABM" evidence="1">
    <location>
        <begin position="13"/>
        <end position="104"/>
    </location>
</feature>
<organism evidence="2 3">
    <name type="scientific">Marasmius tenuissimus</name>
    <dbReference type="NCBI Taxonomy" id="585030"/>
    <lineage>
        <taxon>Eukaryota</taxon>
        <taxon>Fungi</taxon>
        <taxon>Dikarya</taxon>
        <taxon>Basidiomycota</taxon>
        <taxon>Agaricomycotina</taxon>
        <taxon>Agaricomycetes</taxon>
        <taxon>Agaricomycetidae</taxon>
        <taxon>Agaricales</taxon>
        <taxon>Marasmiineae</taxon>
        <taxon>Marasmiaceae</taxon>
        <taxon>Marasmius</taxon>
    </lineage>
</organism>
<dbReference type="InterPro" id="IPR007138">
    <property type="entry name" value="ABM_dom"/>
</dbReference>
<evidence type="ECO:0000259" key="1">
    <source>
        <dbReference type="PROSITE" id="PS51725"/>
    </source>
</evidence>
<reference evidence="2 3" key="1">
    <citation type="submission" date="2024-05" db="EMBL/GenBank/DDBJ databases">
        <title>A draft genome resource for the thread blight pathogen Marasmius tenuissimus strain MS-2.</title>
        <authorList>
            <person name="Yulfo-Soto G.E."/>
            <person name="Baruah I.K."/>
            <person name="Amoako-Attah I."/>
            <person name="Bukari Y."/>
            <person name="Meinhardt L.W."/>
            <person name="Bailey B.A."/>
            <person name="Cohen S.P."/>
        </authorList>
    </citation>
    <scope>NUCLEOTIDE SEQUENCE [LARGE SCALE GENOMIC DNA]</scope>
    <source>
        <strain evidence="2 3">MS-2</strain>
    </source>
</reference>
<sequence>MSIVPPPELKSKFIVIAHVIAVEGKADEVQKHLSVLRQDAESSKEPGTLTYRTTRGVGNESNKFTVIEEYADKEAMGQHAKSEVSTCCISLVSGTEESYPRRTFKAFVAAGIVVDLSVTFREEFH</sequence>
<protein>
    <recommendedName>
        <fullName evidence="1">ABM domain-containing protein</fullName>
    </recommendedName>
</protein>
<dbReference type="EMBL" id="JBBXMP010000044">
    <property type="protein sequence ID" value="KAL0065678.1"/>
    <property type="molecule type" value="Genomic_DNA"/>
</dbReference>
<evidence type="ECO:0000313" key="2">
    <source>
        <dbReference type="EMBL" id="KAL0065678.1"/>
    </source>
</evidence>
<gene>
    <name evidence="2" type="ORF">AAF712_007319</name>
</gene>
<keyword evidence="3" id="KW-1185">Reference proteome</keyword>
<evidence type="ECO:0000313" key="3">
    <source>
        <dbReference type="Proteomes" id="UP001437256"/>
    </source>
</evidence>
<name>A0ABR2ZW99_9AGAR</name>
<dbReference type="Gene3D" id="3.30.70.100">
    <property type="match status" value="1"/>
</dbReference>
<dbReference type="InterPro" id="IPR011008">
    <property type="entry name" value="Dimeric_a/b-barrel"/>
</dbReference>
<dbReference type="SUPFAM" id="SSF54909">
    <property type="entry name" value="Dimeric alpha+beta barrel"/>
    <property type="match status" value="1"/>
</dbReference>
<accession>A0ABR2ZW99</accession>
<dbReference type="Proteomes" id="UP001437256">
    <property type="component" value="Unassembled WGS sequence"/>
</dbReference>
<proteinExistence type="predicted"/>
<dbReference type="Pfam" id="PF03992">
    <property type="entry name" value="ABM"/>
    <property type="match status" value="1"/>
</dbReference>